<accession>R9GLV0</accession>
<gene>
    <name evidence="1" type="ORF">ADIARSV_4163</name>
</gene>
<dbReference type="Proteomes" id="UP000014174">
    <property type="component" value="Unassembled WGS sequence"/>
</dbReference>
<sequence>MKKISKNPITKLSILTALLLVVAVSFAQEKNNLTLYSFYVMT</sequence>
<dbReference type="STRING" id="1150600.ADIARSV_4163"/>
<dbReference type="EMBL" id="AQPN01000145">
    <property type="protein sequence ID" value="EOR92651.1"/>
    <property type="molecule type" value="Genomic_DNA"/>
</dbReference>
<name>R9GLV0_9SPHI</name>
<dbReference type="AlphaFoldDB" id="R9GLV0"/>
<keyword evidence="2" id="KW-1185">Reference proteome</keyword>
<reference evidence="1 2" key="1">
    <citation type="journal article" date="2013" name="Genome Announc.">
        <title>Draft Genome Sequence of Arcticibacter svalbardensis Strain MN12-7T, a Member of the Family Sphingobacteriaceae Isolated from an Arctic Soil Sample.</title>
        <authorList>
            <person name="Shivaji S."/>
            <person name="Ara S."/>
            <person name="Prasad S."/>
            <person name="Manasa B.P."/>
            <person name="Begum Z."/>
            <person name="Singh A."/>
            <person name="Kumar Pinnaka A."/>
        </authorList>
    </citation>
    <scope>NUCLEOTIDE SEQUENCE [LARGE SCALE GENOMIC DNA]</scope>
    <source>
        <strain evidence="1 2">MN12-7</strain>
    </source>
</reference>
<proteinExistence type="predicted"/>
<evidence type="ECO:0000313" key="1">
    <source>
        <dbReference type="EMBL" id="EOR92651.1"/>
    </source>
</evidence>
<comment type="caution">
    <text evidence="1">The sequence shown here is derived from an EMBL/GenBank/DDBJ whole genome shotgun (WGS) entry which is preliminary data.</text>
</comment>
<protein>
    <submittedName>
        <fullName evidence="1">Uncharacterized protein</fullName>
    </submittedName>
</protein>
<evidence type="ECO:0000313" key="2">
    <source>
        <dbReference type="Proteomes" id="UP000014174"/>
    </source>
</evidence>
<organism evidence="1 2">
    <name type="scientific">Arcticibacter svalbardensis MN12-7</name>
    <dbReference type="NCBI Taxonomy" id="1150600"/>
    <lineage>
        <taxon>Bacteria</taxon>
        <taxon>Pseudomonadati</taxon>
        <taxon>Bacteroidota</taxon>
        <taxon>Sphingobacteriia</taxon>
        <taxon>Sphingobacteriales</taxon>
        <taxon>Sphingobacteriaceae</taxon>
        <taxon>Arcticibacter</taxon>
    </lineage>
</organism>